<evidence type="ECO:0000259" key="1">
    <source>
        <dbReference type="Pfam" id="PF18914"/>
    </source>
</evidence>
<protein>
    <recommendedName>
        <fullName evidence="1">DUF5666 domain-containing protein</fullName>
    </recommendedName>
</protein>
<sequence>MRVSNRRIGLAAALVAGLLAVLVACGGGSVGTNGTGSPVLVGLNVGTVSGLGSVIVDGTRHDDSAAKTEISRNGTDVEVGDVRLGHRVSLEFGTDAAGTQVLQRIELLPSVSGRVSERTADTIGVLGQTVTVNSDPARGPVTTFESPLSGLADLQLGDAVDVHALTQRTGSGPTDVRLVATRITRRSALPGVRVSGAVAALSAAGSGGARSFRLGALTVELPSAAALQPQGIALLDGRTVTVFAPESAFDPATLVLGASLVQVMSVGTAGSGSAGVASTLGRAGLVGAWTGSTFELDGVGLLVQADTQIVSPGQALGDGAYVQATAVLDSSGRWRATRIERLGTAAAVAELRGTLDDWSATAGTFRLRDTVVTLAPSARIDLAACRAPSLADGLYVEVRGASTAQGLTASTVVCAPEPAGTKSRLERHGLVLTADAVARKLTMRHQAGGAVLTVTWSDSLYLREPLTMAALVALAGTSSQIEVEGTLSADGLQMAARKIKLRTTRH</sequence>
<evidence type="ECO:0000313" key="2">
    <source>
        <dbReference type="EMBL" id="NYG31270.1"/>
    </source>
</evidence>
<proteinExistence type="predicted"/>
<name>A0A7Y9QTT1_9BURK</name>
<gene>
    <name evidence="2" type="ORF">BDD16_000256</name>
</gene>
<dbReference type="RefSeq" id="WP_179632276.1">
    <property type="nucleotide sequence ID" value="NZ_JACCFH010000001.1"/>
</dbReference>
<comment type="caution">
    <text evidence="2">The sequence shown here is derived from an EMBL/GenBank/DDBJ whole genome shotgun (WGS) entry which is preliminary data.</text>
</comment>
<dbReference type="Pfam" id="PF18914">
    <property type="entry name" value="DUF5666"/>
    <property type="match status" value="3"/>
</dbReference>
<dbReference type="Proteomes" id="UP000518288">
    <property type="component" value="Unassembled WGS sequence"/>
</dbReference>
<dbReference type="AlphaFoldDB" id="A0A7Y9QTT1"/>
<dbReference type="InterPro" id="IPR043724">
    <property type="entry name" value="DUF5666"/>
</dbReference>
<feature type="domain" description="DUF5666" evidence="1">
    <location>
        <begin position="284"/>
        <end position="340"/>
    </location>
</feature>
<keyword evidence="3" id="KW-1185">Reference proteome</keyword>
<feature type="domain" description="DUF5666" evidence="1">
    <location>
        <begin position="353"/>
        <end position="410"/>
    </location>
</feature>
<feature type="domain" description="DUF5666" evidence="1">
    <location>
        <begin position="113"/>
        <end position="183"/>
    </location>
</feature>
<organism evidence="2 3">
    <name type="scientific">Sphaerotilus montanus</name>
    <dbReference type="NCBI Taxonomy" id="522889"/>
    <lineage>
        <taxon>Bacteria</taxon>
        <taxon>Pseudomonadati</taxon>
        <taxon>Pseudomonadota</taxon>
        <taxon>Betaproteobacteria</taxon>
        <taxon>Burkholderiales</taxon>
        <taxon>Sphaerotilaceae</taxon>
        <taxon>Sphaerotilus</taxon>
    </lineage>
</organism>
<accession>A0A7Y9QTT1</accession>
<dbReference type="PROSITE" id="PS51257">
    <property type="entry name" value="PROKAR_LIPOPROTEIN"/>
    <property type="match status" value="1"/>
</dbReference>
<dbReference type="EMBL" id="JACCFH010000001">
    <property type="protein sequence ID" value="NYG31270.1"/>
    <property type="molecule type" value="Genomic_DNA"/>
</dbReference>
<evidence type="ECO:0000313" key="3">
    <source>
        <dbReference type="Proteomes" id="UP000518288"/>
    </source>
</evidence>
<reference evidence="2 3" key="1">
    <citation type="submission" date="2020-07" db="EMBL/GenBank/DDBJ databases">
        <title>Genomic Encyclopedia of Archaeal and Bacterial Type Strains, Phase II (KMG-II): from individual species to whole genera.</title>
        <authorList>
            <person name="Goeker M."/>
        </authorList>
    </citation>
    <scope>NUCLEOTIDE SEQUENCE [LARGE SCALE GENOMIC DNA]</scope>
    <source>
        <strain evidence="2 3">DSM 21226</strain>
    </source>
</reference>